<evidence type="ECO:0000256" key="1">
    <source>
        <dbReference type="SAM" id="MobiDB-lite"/>
    </source>
</evidence>
<protein>
    <submittedName>
        <fullName evidence="2">Uncharacterized protein</fullName>
    </submittedName>
</protein>
<evidence type="ECO:0000313" key="2">
    <source>
        <dbReference type="EMBL" id="RPA71033.1"/>
    </source>
</evidence>
<sequence length="90" mass="9995">MSGHVTPIKAERRLLDLRSPHRPTQDSPIGSNDDVVEVYECVSSTLDLKTLPTPKNHEEAFNLLGHSVGADNAELDTILWKYVTDHATVM</sequence>
<feature type="region of interest" description="Disordered" evidence="1">
    <location>
        <begin position="1"/>
        <end position="32"/>
    </location>
</feature>
<accession>A0A3N4H8C6</accession>
<feature type="compositionally biased region" description="Basic and acidic residues" evidence="1">
    <location>
        <begin position="9"/>
        <end position="19"/>
    </location>
</feature>
<proteinExistence type="predicted"/>
<organism evidence="2 3">
    <name type="scientific">Ascobolus immersus RN42</name>
    <dbReference type="NCBI Taxonomy" id="1160509"/>
    <lineage>
        <taxon>Eukaryota</taxon>
        <taxon>Fungi</taxon>
        <taxon>Dikarya</taxon>
        <taxon>Ascomycota</taxon>
        <taxon>Pezizomycotina</taxon>
        <taxon>Pezizomycetes</taxon>
        <taxon>Pezizales</taxon>
        <taxon>Ascobolaceae</taxon>
        <taxon>Ascobolus</taxon>
    </lineage>
</organism>
<reference evidence="2 3" key="1">
    <citation type="journal article" date="2018" name="Nat. Ecol. Evol.">
        <title>Pezizomycetes genomes reveal the molecular basis of ectomycorrhizal truffle lifestyle.</title>
        <authorList>
            <person name="Murat C."/>
            <person name="Payen T."/>
            <person name="Noel B."/>
            <person name="Kuo A."/>
            <person name="Morin E."/>
            <person name="Chen J."/>
            <person name="Kohler A."/>
            <person name="Krizsan K."/>
            <person name="Balestrini R."/>
            <person name="Da Silva C."/>
            <person name="Montanini B."/>
            <person name="Hainaut M."/>
            <person name="Levati E."/>
            <person name="Barry K.W."/>
            <person name="Belfiori B."/>
            <person name="Cichocki N."/>
            <person name="Clum A."/>
            <person name="Dockter R.B."/>
            <person name="Fauchery L."/>
            <person name="Guy J."/>
            <person name="Iotti M."/>
            <person name="Le Tacon F."/>
            <person name="Lindquist E.A."/>
            <person name="Lipzen A."/>
            <person name="Malagnac F."/>
            <person name="Mello A."/>
            <person name="Molinier V."/>
            <person name="Miyauchi S."/>
            <person name="Poulain J."/>
            <person name="Riccioni C."/>
            <person name="Rubini A."/>
            <person name="Sitrit Y."/>
            <person name="Splivallo R."/>
            <person name="Traeger S."/>
            <person name="Wang M."/>
            <person name="Zifcakova L."/>
            <person name="Wipf D."/>
            <person name="Zambonelli A."/>
            <person name="Paolocci F."/>
            <person name="Nowrousian M."/>
            <person name="Ottonello S."/>
            <person name="Baldrian P."/>
            <person name="Spatafora J.W."/>
            <person name="Henrissat B."/>
            <person name="Nagy L.G."/>
            <person name="Aury J.M."/>
            <person name="Wincker P."/>
            <person name="Grigoriev I.V."/>
            <person name="Bonfante P."/>
            <person name="Martin F.M."/>
        </authorList>
    </citation>
    <scope>NUCLEOTIDE SEQUENCE [LARGE SCALE GENOMIC DNA]</scope>
    <source>
        <strain evidence="2 3">RN42</strain>
    </source>
</reference>
<keyword evidence="3" id="KW-1185">Reference proteome</keyword>
<gene>
    <name evidence="2" type="ORF">BJ508DRAFT_420045</name>
</gene>
<dbReference type="AlphaFoldDB" id="A0A3N4H8C6"/>
<dbReference type="EMBL" id="ML119985">
    <property type="protein sequence ID" value="RPA71033.1"/>
    <property type="molecule type" value="Genomic_DNA"/>
</dbReference>
<evidence type="ECO:0000313" key="3">
    <source>
        <dbReference type="Proteomes" id="UP000275078"/>
    </source>
</evidence>
<dbReference type="Proteomes" id="UP000275078">
    <property type="component" value="Unassembled WGS sequence"/>
</dbReference>
<name>A0A3N4H8C6_ASCIM</name>